<keyword evidence="10" id="KW-1185">Reference proteome</keyword>
<feature type="domain" description="Isochorismatase-like" evidence="8">
    <location>
        <begin position="11"/>
        <end position="220"/>
    </location>
</feature>
<evidence type="ECO:0000313" key="9">
    <source>
        <dbReference type="EMBL" id="KAK0630236.1"/>
    </source>
</evidence>
<dbReference type="InterPro" id="IPR036380">
    <property type="entry name" value="Isochorismatase-like_sf"/>
</dbReference>
<dbReference type="Pfam" id="PF00857">
    <property type="entry name" value="Isochorismatase"/>
    <property type="match status" value="1"/>
</dbReference>
<evidence type="ECO:0000313" key="10">
    <source>
        <dbReference type="Proteomes" id="UP001174934"/>
    </source>
</evidence>
<dbReference type="InterPro" id="IPR052347">
    <property type="entry name" value="Isochorismatase_Nicotinamidase"/>
</dbReference>
<proteinExistence type="inferred from homology"/>
<sequence>MAEQPSEAMKAALLVVDMQEDFCPPNGSLAVASARDTIPLINSLLALPSFAIRIATKDWHPASHISFACNHAGKQPFVDTCTVVNPNDPADSYETRLWPVHCVQDTPGAALVTELDATRFDRVIEKGIDPRVEMYSAFYDPFTPHVSDSGLAAILKDAAITHVYVVGLAGDYCVRHTAVDAATEGFTTFIIEEATRPVDGPGWPQCKGEIEATGVRVVTQDSPEVRRLYA</sequence>
<dbReference type="Gene3D" id="3.40.50.850">
    <property type="entry name" value="Isochorismatase-like"/>
    <property type="match status" value="1"/>
</dbReference>
<gene>
    <name evidence="9" type="ORF">B0T17DRAFT_216457</name>
</gene>
<evidence type="ECO:0000256" key="5">
    <source>
        <dbReference type="ARBA" id="ARBA00037900"/>
    </source>
</evidence>
<dbReference type="EMBL" id="JAULSR010000002">
    <property type="protein sequence ID" value="KAK0630236.1"/>
    <property type="molecule type" value="Genomic_DNA"/>
</dbReference>
<accession>A0AA39XAR7</accession>
<dbReference type="GO" id="GO:0046872">
    <property type="term" value="F:metal ion binding"/>
    <property type="evidence" value="ECO:0007669"/>
    <property type="project" value="UniProtKB-KW"/>
</dbReference>
<dbReference type="PANTHER" id="PTHR11080:SF2">
    <property type="entry name" value="LD05707P"/>
    <property type="match status" value="1"/>
</dbReference>
<dbReference type="InterPro" id="IPR000868">
    <property type="entry name" value="Isochorismatase-like_dom"/>
</dbReference>
<evidence type="ECO:0000256" key="4">
    <source>
        <dbReference type="ARBA" id="ARBA00022801"/>
    </source>
</evidence>
<keyword evidence="4" id="KW-0378">Hydrolase</keyword>
<dbReference type="SUPFAM" id="SSF52499">
    <property type="entry name" value="Isochorismatase-like hydrolases"/>
    <property type="match status" value="1"/>
</dbReference>
<name>A0AA39XAR7_9PEZI</name>
<dbReference type="Proteomes" id="UP001174934">
    <property type="component" value="Unassembled WGS sequence"/>
</dbReference>
<dbReference type="AlphaFoldDB" id="A0AA39XAR7"/>
<comment type="similarity">
    <text evidence="1">Belongs to the isochorismatase family.</text>
</comment>
<evidence type="ECO:0000256" key="7">
    <source>
        <dbReference type="ARBA" id="ARBA00043224"/>
    </source>
</evidence>
<dbReference type="CDD" id="cd01011">
    <property type="entry name" value="nicotinamidase"/>
    <property type="match status" value="1"/>
</dbReference>
<dbReference type="EC" id="3.5.1.19" evidence="6"/>
<organism evidence="9 10">
    <name type="scientific">Bombardia bombarda</name>
    <dbReference type="NCBI Taxonomy" id="252184"/>
    <lineage>
        <taxon>Eukaryota</taxon>
        <taxon>Fungi</taxon>
        <taxon>Dikarya</taxon>
        <taxon>Ascomycota</taxon>
        <taxon>Pezizomycotina</taxon>
        <taxon>Sordariomycetes</taxon>
        <taxon>Sordariomycetidae</taxon>
        <taxon>Sordariales</taxon>
        <taxon>Lasiosphaeriaceae</taxon>
        <taxon>Bombardia</taxon>
    </lineage>
</organism>
<evidence type="ECO:0000256" key="2">
    <source>
        <dbReference type="ARBA" id="ARBA00022642"/>
    </source>
</evidence>
<keyword evidence="2" id="KW-0662">Pyridine nucleotide biosynthesis</keyword>
<protein>
    <recommendedName>
        <fullName evidence="6">nicotinamidase</fullName>
        <ecNumber evidence="6">3.5.1.19</ecNumber>
    </recommendedName>
    <alternativeName>
        <fullName evidence="7">Nicotinamide deamidase</fullName>
    </alternativeName>
</protein>
<reference evidence="9" key="1">
    <citation type="submission" date="2023-06" db="EMBL/GenBank/DDBJ databases">
        <title>Genome-scale phylogeny and comparative genomics of the fungal order Sordariales.</title>
        <authorList>
            <consortium name="Lawrence Berkeley National Laboratory"/>
            <person name="Hensen N."/>
            <person name="Bonometti L."/>
            <person name="Westerberg I."/>
            <person name="Brannstrom I.O."/>
            <person name="Guillou S."/>
            <person name="Cros-Aarteil S."/>
            <person name="Calhoun S."/>
            <person name="Haridas S."/>
            <person name="Kuo A."/>
            <person name="Mondo S."/>
            <person name="Pangilinan J."/>
            <person name="Riley R."/>
            <person name="LaButti K."/>
            <person name="Andreopoulos B."/>
            <person name="Lipzen A."/>
            <person name="Chen C."/>
            <person name="Yanf M."/>
            <person name="Daum C."/>
            <person name="Ng V."/>
            <person name="Clum A."/>
            <person name="Steindorff A."/>
            <person name="Ohm R."/>
            <person name="Martin F."/>
            <person name="Silar P."/>
            <person name="Natvig D."/>
            <person name="Lalanne C."/>
            <person name="Gautier V."/>
            <person name="Ament-velasquez S.L."/>
            <person name="Kruys A."/>
            <person name="Hutchinson M.I."/>
            <person name="Powell A.J."/>
            <person name="Barry K."/>
            <person name="Miller A.N."/>
            <person name="Grigoriev I.V."/>
            <person name="Debuchy R."/>
            <person name="Gladieux P."/>
            <person name="Thoren M.H."/>
            <person name="Johannesson H."/>
        </authorList>
    </citation>
    <scope>NUCLEOTIDE SEQUENCE</scope>
    <source>
        <strain evidence="9">SMH3391-2</strain>
    </source>
</reference>
<evidence type="ECO:0000256" key="6">
    <source>
        <dbReference type="ARBA" id="ARBA00039017"/>
    </source>
</evidence>
<dbReference type="PANTHER" id="PTHR11080">
    <property type="entry name" value="PYRAZINAMIDASE/NICOTINAMIDASE"/>
    <property type="match status" value="1"/>
</dbReference>
<dbReference type="GO" id="GO:0008936">
    <property type="term" value="F:nicotinamidase activity"/>
    <property type="evidence" value="ECO:0007669"/>
    <property type="project" value="UniProtKB-EC"/>
</dbReference>
<dbReference type="GO" id="GO:0019363">
    <property type="term" value="P:pyridine nucleotide biosynthetic process"/>
    <property type="evidence" value="ECO:0007669"/>
    <property type="project" value="UniProtKB-KW"/>
</dbReference>
<comment type="caution">
    <text evidence="9">The sequence shown here is derived from an EMBL/GenBank/DDBJ whole genome shotgun (WGS) entry which is preliminary data.</text>
</comment>
<evidence type="ECO:0000259" key="8">
    <source>
        <dbReference type="Pfam" id="PF00857"/>
    </source>
</evidence>
<evidence type="ECO:0000256" key="3">
    <source>
        <dbReference type="ARBA" id="ARBA00022723"/>
    </source>
</evidence>
<comment type="pathway">
    <text evidence="5">Cofactor biosynthesis; nicotinate biosynthesis; nicotinate from nicotinamide: step 1/1.</text>
</comment>
<keyword evidence="3" id="KW-0479">Metal-binding</keyword>
<evidence type="ECO:0000256" key="1">
    <source>
        <dbReference type="ARBA" id="ARBA00006336"/>
    </source>
</evidence>